<evidence type="ECO:0000313" key="5">
    <source>
        <dbReference type="EMBL" id="CDQ75302.1"/>
    </source>
</evidence>
<keyword evidence="2" id="KW-0547">Nucleotide-binding</keyword>
<dbReference type="STRING" id="8022.A0A060X7V5"/>
<dbReference type="GO" id="GO:0005829">
    <property type="term" value="C:cytosol"/>
    <property type="evidence" value="ECO:0007669"/>
    <property type="project" value="TreeGrafter"/>
</dbReference>
<dbReference type="InterPro" id="IPR014729">
    <property type="entry name" value="Rossmann-like_a/b/a_fold"/>
</dbReference>
<reference evidence="5" key="1">
    <citation type="journal article" date="2014" name="Nat. Commun.">
        <title>The rainbow trout genome provides novel insights into evolution after whole-genome duplication in vertebrates.</title>
        <authorList>
            <person name="Berthelot C."/>
            <person name="Brunet F."/>
            <person name="Chalopin D."/>
            <person name="Juanchich A."/>
            <person name="Bernard M."/>
            <person name="Noel B."/>
            <person name="Bento P."/>
            <person name="Da Silva C."/>
            <person name="Labadie K."/>
            <person name="Alberti A."/>
            <person name="Aury J.M."/>
            <person name="Louis A."/>
            <person name="Dehais P."/>
            <person name="Bardou P."/>
            <person name="Montfort J."/>
            <person name="Klopp C."/>
            <person name="Cabau C."/>
            <person name="Gaspin C."/>
            <person name="Thorgaard G.H."/>
            <person name="Boussaha M."/>
            <person name="Quillet E."/>
            <person name="Guyomard R."/>
            <person name="Galiana D."/>
            <person name="Bobe J."/>
            <person name="Volff J.N."/>
            <person name="Genet C."/>
            <person name="Wincker P."/>
            <person name="Jaillon O."/>
            <person name="Roest Crollius H."/>
            <person name="Guiguen Y."/>
        </authorList>
    </citation>
    <scope>NUCLEOTIDE SEQUENCE [LARGE SCALE GENOMIC DNA]</scope>
</reference>
<keyword evidence="3" id="KW-0067">ATP-binding</keyword>
<dbReference type="EMBL" id="FR905043">
    <property type="protein sequence ID" value="CDQ75302.1"/>
    <property type="molecule type" value="Genomic_DNA"/>
</dbReference>
<protein>
    <recommendedName>
        <fullName evidence="4">Asparagine synthetase domain-containing protein</fullName>
    </recommendedName>
</protein>
<evidence type="ECO:0000259" key="4">
    <source>
        <dbReference type="Pfam" id="PF00733"/>
    </source>
</evidence>
<dbReference type="PaxDb" id="8022-A0A060X7V5"/>
<proteinExistence type="predicted"/>
<accession>A0A060X7V5</accession>
<evidence type="ECO:0000256" key="1">
    <source>
        <dbReference type="ARBA" id="ARBA00005187"/>
    </source>
</evidence>
<dbReference type="GO" id="GO:0006529">
    <property type="term" value="P:asparagine biosynthetic process"/>
    <property type="evidence" value="ECO:0007669"/>
    <property type="project" value="InterPro"/>
</dbReference>
<dbReference type="GO" id="GO:0004066">
    <property type="term" value="F:asparagine synthase (glutamine-hydrolyzing) activity"/>
    <property type="evidence" value="ECO:0007669"/>
    <property type="project" value="InterPro"/>
</dbReference>
<dbReference type="PANTHER" id="PTHR11772:SF23">
    <property type="entry name" value="ASPARAGINE SYNTHETASE [GLUTAMINE-HYDROLYZING]"/>
    <property type="match status" value="1"/>
</dbReference>
<dbReference type="InterPro" id="IPR050795">
    <property type="entry name" value="Asn_Synthetase"/>
</dbReference>
<dbReference type="GO" id="GO:0005524">
    <property type="term" value="F:ATP binding"/>
    <property type="evidence" value="ECO:0007669"/>
    <property type="project" value="UniProtKB-KW"/>
</dbReference>
<dbReference type="PANTHER" id="PTHR11772">
    <property type="entry name" value="ASPARAGINE SYNTHETASE"/>
    <property type="match status" value="1"/>
</dbReference>
<evidence type="ECO:0000256" key="2">
    <source>
        <dbReference type="ARBA" id="ARBA00022741"/>
    </source>
</evidence>
<organism evidence="5 6">
    <name type="scientific">Oncorhynchus mykiss</name>
    <name type="common">Rainbow trout</name>
    <name type="synonym">Salmo gairdneri</name>
    <dbReference type="NCBI Taxonomy" id="8022"/>
    <lineage>
        <taxon>Eukaryota</taxon>
        <taxon>Metazoa</taxon>
        <taxon>Chordata</taxon>
        <taxon>Craniata</taxon>
        <taxon>Vertebrata</taxon>
        <taxon>Euteleostomi</taxon>
        <taxon>Actinopterygii</taxon>
        <taxon>Neopterygii</taxon>
        <taxon>Teleostei</taxon>
        <taxon>Protacanthopterygii</taxon>
        <taxon>Salmoniformes</taxon>
        <taxon>Salmonidae</taxon>
        <taxon>Salmoninae</taxon>
        <taxon>Oncorhynchus</taxon>
    </lineage>
</organism>
<evidence type="ECO:0000313" key="6">
    <source>
        <dbReference type="Proteomes" id="UP000193380"/>
    </source>
</evidence>
<sequence length="126" mass="15107">MRQPKDGVEKHLLRDSFKGLNLIPDEILWRRKEAFSDGMTSVKKSWYNSLQDQMESEVNDYDLEKAPKTFPFLPPRTKEAYFYRQVFEKIYPGQAKWLSHYWMPRWINATDPSARTLSIYKPDKDQ</sequence>
<reference evidence="5" key="2">
    <citation type="submission" date="2014-03" db="EMBL/GenBank/DDBJ databases">
        <authorList>
            <person name="Genoscope - CEA"/>
        </authorList>
    </citation>
    <scope>NUCLEOTIDE SEQUENCE</scope>
</reference>
<gene>
    <name evidence="5" type="ORF">GSONMT00038883001</name>
</gene>
<evidence type="ECO:0000256" key="3">
    <source>
        <dbReference type="ARBA" id="ARBA00022840"/>
    </source>
</evidence>
<name>A0A060X7V5_ONCMY</name>
<comment type="pathway">
    <text evidence="1">Amino-acid biosynthesis; L-asparagine biosynthesis; L-asparagine from L-aspartate (L-Gln route): step 1/1.</text>
</comment>
<dbReference type="InterPro" id="IPR001962">
    <property type="entry name" value="Asn_synthase"/>
</dbReference>
<feature type="domain" description="Asparagine synthetase" evidence="4">
    <location>
        <begin position="5"/>
        <end position="106"/>
    </location>
</feature>
<dbReference type="Pfam" id="PF00733">
    <property type="entry name" value="Asn_synthase"/>
    <property type="match status" value="1"/>
</dbReference>
<dbReference type="SUPFAM" id="SSF52402">
    <property type="entry name" value="Adenine nucleotide alpha hydrolases-like"/>
    <property type="match status" value="1"/>
</dbReference>
<dbReference type="AlphaFoldDB" id="A0A060X7V5"/>
<dbReference type="Proteomes" id="UP000193380">
    <property type="component" value="Unassembled WGS sequence"/>
</dbReference>
<dbReference type="Gene3D" id="3.40.50.620">
    <property type="entry name" value="HUPs"/>
    <property type="match status" value="1"/>
</dbReference>